<accession>A0ABT4TU13</accession>
<dbReference type="PANTHER" id="PTHR43776">
    <property type="entry name" value="TRANSPORT ATP-BINDING PROTEIN"/>
    <property type="match status" value="1"/>
</dbReference>
<comment type="caution">
    <text evidence="7">The sequence shown here is derived from an EMBL/GenBank/DDBJ whole genome shotgun (WGS) entry which is preliminary data.</text>
</comment>
<dbReference type="Gene3D" id="3.40.50.300">
    <property type="entry name" value="P-loop containing nucleotide triphosphate hydrolases"/>
    <property type="match status" value="1"/>
</dbReference>
<dbReference type="GO" id="GO:0005524">
    <property type="term" value="F:ATP binding"/>
    <property type="evidence" value="ECO:0007669"/>
    <property type="project" value="UniProtKB-KW"/>
</dbReference>
<dbReference type="InterPro" id="IPR017871">
    <property type="entry name" value="ABC_transporter-like_CS"/>
</dbReference>
<dbReference type="Pfam" id="PF08352">
    <property type="entry name" value="oligo_HPY"/>
    <property type="match status" value="1"/>
</dbReference>
<dbReference type="NCBIfam" id="TIGR01727">
    <property type="entry name" value="oligo_HPY"/>
    <property type="match status" value="1"/>
</dbReference>
<dbReference type="SUPFAM" id="SSF52540">
    <property type="entry name" value="P-loop containing nucleoside triphosphate hydrolases"/>
    <property type="match status" value="1"/>
</dbReference>
<keyword evidence="3" id="KW-0547">Nucleotide-binding</keyword>
<comment type="similarity">
    <text evidence="1">Belongs to the ABC transporter superfamily.</text>
</comment>
<sequence length="353" mass="37113">MTAELQKSGPQDGPQGASGDARPEGEPLLSASGLSVEFTGRGGRGTARAVDGVDLDLHAGEVLALVGESGCGKTTLARTLLGLERPTAGRVLFEGRPLAYGARALKRYRHRVQLVQQDPAGSLNPRHTVYDAVAEGLRIHEGATADEERRVAGALSRAGLRPPERFYLRYPHELSGGQRQRVVIAGALVLEPEALVADEPVASLDASVRGEILRLLLDLRADLGLSALVVTHDLGMAWNIADRVAVMYLGRVVEAGPVEEVLAAPRHPYTQALMSVLPESGAEEPQVLAGEPPDPTRIPGGCRFHARCPVLASGEAERAGVADACRTQDPGVLSGSGPARVACHYAALGRTGD</sequence>
<evidence type="ECO:0000259" key="6">
    <source>
        <dbReference type="PROSITE" id="PS50893"/>
    </source>
</evidence>
<dbReference type="Pfam" id="PF00005">
    <property type="entry name" value="ABC_tran"/>
    <property type="match status" value="1"/>
</dbReference>
<keyword evidence="2" id="KW-0813">Transport</keyword>
<keyword evidence="4 7" id="KW-0067">ATP-binding</keyword>
<dbReference type="RefSeq" id="WP_270680525.1">
    <property type="nucleotide sequence ID" value="NZ_JAQFWP010000066.1"/>
</dbReference>
<dbReference type="InterPro" id="IPR050319">
    <property type="entry name" value="ABC_transp_ATP-bind"/>
</dbReference>
<reference evidence="7" key="1">
    <citation type="submission" date="2023-01" db="EMBL/GenBank/DDBJ databases">
        <title>Draft genome sequence of Nocardiopsis sp. LSu2-4 isolated from halophytes.</title>
        <authorList>
            <person name="Duangmal K."/>
            <person name="Chantavorakit T."/>
        </authorList>
    </citation>
    <scope>NUCLEOTIDE SEQUENCE</scope>
    <source>
        <strain evidence="7">LSu2-4</strain>
    </source>
</reference>
<organism evidence="7 8">
    <name type="scientific">Nocardiopsis suaedae</name>
    <dbReference type="NCBI Taxonomy" id="3018444"/>
    <lineage>
        <taxon>Bacteria</taxon>
        <taxon>Bacillati</taxon>
        <taxon>Actinomycetota</taxon>
        <taxon>Actinomycetes</taxon>
        <taxon>Streptosporangiales</taxon>
        <taxon>Nocardiopsidaceae</taxon>
        <taxon>Nocardiopsis</taxon>
    </lineage>
</organism>
<proteinExistence type="inferred from homology"/>
<evidence type="ECO:0000313" key="8">
    <source>
        <dbReference type="Proteomes" id="UP001165685"/>
    </source>
</evidence>
<dbReference type="PROSITE" id="PS00211">
    <property type="entry name" value="ABC_TRANSPORTER_1"/>
    <property type="match status" value="1"/>
</dbReference>
<evidence type="ECO:0000256" key="4">
    <source>
        <dbReference type="ARBA" id="ARBA00022840"/>
    </source>
</evidence>
<protein>
    <submittedName>
        <fullName evidence="7">ABC transporter ATP-binding protein</fullName>
    </submittedName>
</protein>
<name>A0ABT4TU13_9ACTN</name>
<dbReference type="InterPro" id="IPR003439">
    <property type="entry name" value="ABC_transporter-like_ATP-bd"/>
</dbReference>
<dbReference type="Proteomes" id="UP001165685">
    <property type="component" value="Unassembled WGS sequence"/>
</dbReference>
<dbReference type="CDD" id="cd03257">
    <property type="entry name" value="ABC_NikE_OppD_transporters"/>
    <property type="match status" value="1"/>
</dbReference>
<dbReference type="InterPro" id="IPR013563">
    <property type="entry name" value="Oligopep_ABC_C"/>
</dbReference>
<evidence type="ECO:0000256" key="1">
    <source>
        <dbReference type="ARBA" id="ARBA00005417"/>
    </source>
</evidence>
<feature type="domain" description="ABC transporter" evidence="6">
    <location>
        <begin position="34"/>
        <end position="274"/>
    </location>
</feature>
<dbReference type="EMBL" id="JAQFWP010000066">
    <property type="protein sequence ID" value="MDA2807906.1"/>
    <property type="molecule type" value="Genomic_DNA"/>
</dbReference>
<feature type="region of interest" description="Disordered" evidence="5">
    <location>
        <begin position="1"/>
        <end position="43"/>
    </location>
</feature>
<dbReference type="SMART" id="SM00382">
    <property type="entry name" value="AAA"/>
    <property type="match status" value="1"/>
</dbReference>
<gene>
    <name evidence="7" type="ORF">O4U47_25570</name>
</gene>
<evidence type="ECO:0000256" key="3">
    <source>
        <dbReference type="ARBA" id="ARBA00022741"/>
    </source>
</evidence>
<dbReference type="PANTHER" id="PTHR43776:SF7">
    <property type="entry name" value="D,D-DIPEPTIDE TRANSPORT ATP-BINDING PROTEIN DDPF-RELATED"/>
    <property type="match status" value="1"/>
</dbReference>
<evidence type="ECO:0000256" key="5">
    <source>
        <dbReference type="SAM" id="MobiDB-lite"/>
    </source>
</evidence>
<dbReference type="InterPro" id="IPR027417">
    <property type="entry name" value="P-loop_NTPase"/>
</dbReference>
<dbReference type="PROSITE" id="PS50893">
    <property type="entry name" value="ABC_TRANSPORTER_2"/>
    <property type="match status" value="1"/>
</dbReference>
<evidence type="ECO:0000313" key="7">
    <source>
        <dbReference type="EMBL" id="MDA2807906.1"/>
    </source>
</evidence>
<evidence type="ECO:0000256" key="2">
    <source>
        <dbReference type="ARBA" id="ARBA00022448"/>
    </source>
</evidence>
<dbReference type="InterPro" id="IPR003593">
    <property type="entry name" value="AAA+_ATPase"/>
</dbReference>
<keyword evidence="8" id="KW-1185">Reference proteome</keyword>